<keyword evidence="1" id="KW-0472">Membrane</keyword>
<comment type="caution">
    <text evidence="2">The sequence shown here is derived from an EMBL/GenBank/DDBJ whole genome shotgun (WGS) entry which is preliminary data.</text>
</comment>
<name>A0A0F9BT64_9ZZZZ</name>
<keyword evidence="1" id="KW-0812">Transmembrane</keyword>
<organism evidence="2">
    <name type="scientific">marine sediment metagenome</name>
    <dbReference type="NCBI Taxonomy" id="412755"/>
    <lineage>
        <taxon>unclassified sequences</taxon>
        <taxon>metagenomes</taxon>
        <taxon>ecological metagenomes</taxon>
    </lineage>
</organism>
<feature type="transmembrane region" description="Helical" evidence="1">
    <location>
        <begin position="37"/>
        <end position="61"/>
    </location>
</feature>
<evidence type="ECO:0000313" key="2">
    <source>
        <dbReference type="EMBL" id="KKL17067.1"/>
    </source>
</evidence>
<proteinExistence type="predicted"/>
<dbReference type="AlphaFoldDB" id="A0A0F9BT64"/>
<reference evidence="2" key="1">
    <citation type="journal article" date="2015" name="Nature">
        <title>Complex archaea that bridge the gap between prokaryotes and eukaryotes.</title>
        <authorList>
            <person name="Spang A."/>
            <person name="Saw J.H."/>
            <person name="Jorgensen S.L."/>
            <person name="Zaremba-Niedzwiedzka K."/>
            <person name="Martijn J."/>
            <person name="Lind A.E."/>
            <person name="van Eijk R."/>
            <person name="Schleper C."/>
            <person name="Guy L."/>
            <person name="Ettema T.J."/>
        </authorList>
    </citation>
    <scope>NUCLEOTIDE SEQUENCE</scope>
</reference>
<sequence>MSAAKGKPGWAAVRCLGGPRRTASPVMVRMRRDERGALSLIELLAVIPLALVVFGSVLFMYHSAVSQQAGGEVRVRSLLQQKTGLERMTRELRQAIGIRVVSSQLLKAQASAGEWVSYECSNGSCRRSTASTEGGVPNSSAVVVINSVPATDTDIFQLYSRDDAGNLLPDFVNPTYVTVTLRVSVTDADNPIVLHDGLDLRNLSTPG</sequence>
<accession>A0A0F9BT64</accession>
<protein>
    <submittedName>
        <fullName evidence="2">Uncharacterized protein</fullName>
    </submittedName>
</protein>
<keyword evidence="1" id="KW-1133">Transmembrane helix</keyword>
<evidence type="ECO:0000256" key="1">
    <source>
        <dbReference type="SAM" id="Phobius"/>
    </source>
</evidence>
<dbReference type="EMBL" id="LAZR01039413">
    <property type="protein sequence ID" value="KKL17067.1"/>
    <property type="molecule type" value="Genomic_DNA"/>
</dbReference>
<gene>
    <name evidence="2" type="ORF">LCGC14_2489270</name>
</gene>